<reference evidence="1 2" key="1">
    <citation type="submission" date="2018-02" db="EMBL/GenBank/DDBJ databases">
        <title>FDA/CDC Antimicrobial Resistant Isolate Bank Genome Sequencing.</title>
        <authorList>
            <person name="Benahmed F.H."/>
            <person name="Lutgring J.D."/>
            <person name="Yoo B."/>
            <person name="Machado M."/>
            <person name="Brown A."/>
            <person name="McAllister G."/>
            <person name="Perry A."/>
            <person name="Halpin A.L."/>
            <person name="Vavikolanu K."/>
            <person name="Ott S."/>
            <person name="Zhao X."/>
            <person name="Tallon L.J."/>
            <person name="Sadzewicz L."/>
            <person name="Aluvathingal J."/>
            <person name="Nadendla S."/>
            <person name="Voskania-kordi A."/>
            <person name="Simonyan V."/>
            <person name="Patel J."/>
            <person name="Shawar R.M."/>
        </authorList>
    </citation>
    <scope>NUCLEOTIDE SEQUENCE [LARGE SCALE GENOMIC DNA]</scope>
    <source>
        <strain evidence="1 2">AR_0356</strain>
    </source>
</reference>
<keyword evidence="2" id="KW-1185">Reference proteome</keyword>
<gene>
    <name evidence="1" type="ORF">CSB93_6094</name>
</gene>
<sequence length="51" mass="5691">MRKALEFLRKTPGRGTFPFLFAGRHADIAAARRHDAMQSGYAGLSTQKEII</sequence>
<name>A0A2R3INQ5_9PSED</name>
<organism evidence="1 2">
    <name type="scientific">Pseudomonas paraeruginosa</name>
    <dbReference type="NCBI Taxonomy" id="2994495"/>
    <lineage>
        <taxon>Bacteria</taxon>
        <taxon>Pseudomonadati</taxon>
        <taxon>Pseudomonadota</taxon>
        <taxon>Gammaproteobacteria</taxon>
        <taxon>Pseudomonadales</taxon>
        <taxon>Pseudomonadaceae</taxon>
        <taxon>Pseudomonas</taxon>
    </lineage>
</organism>
<evidence type="ECO:0000313" key="2">
    <source>
        <dbReference type="Proteomes" id="UP000238390"/>
    </source>
</evidence>
<protein>
    <submittedName>
        <fullName evidence="1">Uncharacterized protein</fullName>
    </submittedName>
</protein>
<dbReference type="Proteomes" id="UP000238390">
    <property type="component" value="Chromosome"/>
</dbReference>
<evidence type="ECO:0000313" key="1">
    <source>
        <dbReference type="EMBL" id="AVK03540.1"/>
    </source>
</evidence>
<accession>A0A2R3INQ5</accession>
<proteinExistence type="predicted"/>
<dbReference type="EMBL" id="CP027169">
    <property type="protein sequence ID" value="AVK03540.1"/>
    <property type="molecule type" value="Genomic_DNA"/>
</dbReference>
<dbReference type="AlphaFoldDB" id="A0A2R3INQ5"/>